<evidence type="ECO:0000313" key="6">
    <source>
        <dbReference type="EMBL" id="RDL41664.1"/>
    </source>
</evidence>
<evidence type="ECO:0000256" key="3">
    <source>
        <dbReference type="ARBA" id="ARBA00022691"/>
    </source>
</evidence>
<evidence type="ECO:0000313" key="7">
    <source>
        <dbReference type="Proteomes" id="UP000254866"/>
    </source>
</evidence>
<dbReference type="EMBL" id="NPIC01000001">
    <property type="protein sequence ID" value="RDL41664.1"/>
    <property type="molecule type" value="Genomic_DNA"/>
</dbReference>
<dbReference type="OrthoDB" id="1606438at2759"/>
<evidence type="ECO:0000259" key="5">
    <source>
        <dbReference type="Pfam" id="PF00891"/>
    </source>
</evidence>
<dbReference type="GO" id="GO:0032259">
    <property type="term" value="P:methylation"/>
    <property type="evidence" value="ECO:0007669"/>
    <property type="project" value="UniProtKB-KW"/>
</dbReference>
<dbReference type="GO" id="GO:0008171">
    <property type="term" value="F:O-methyltransferase activity"/>
    <property type="evidence" value="ECO:0007669"/>
    <property type="project" value="InterPro"/>
</dbReference>
<keyword evidence="7" id="KW-1185">Reference proteome</keyword>
<dbReference type="Proteomes" id="UP000254866">
    <property type="component" value="Unassembled WGS sequence"/>
</dbReference>
<keyword evidence="2 6" id="KW-0808">Transferase</keyword>
<protein>
    <submittedName>
        <fullName evidence="6">S-adenosyl-L-methionine-dependent methyltransferase</fullName>
    </submittedName>
</protein>
<dbReference type="InterPro" id="IPR029063">
    <property type="entry name" value="SAM-dependent_MTases_sf"/>
</dbReference>
<dbReference type="Gene3D" id="3.40.50.150">
    <property type="entry name" value="Vaccinia Virus protein VP39"/>
    <property type="match status" value="1"/>
</dbReference>
<dbReference type="PANTHER" id="PTHR43712:SF16">
    <property type="entry name" value="O-METHYLTRANSFERASE ELCB"/>
    <property type="match status" value="1"/>
</dbReference>
<proteinExistence type="predicted"/>
<dbReference type="Pfam" id="PF00891">
    <property type="entry name" value="Methyltransf_2"/>
    <property type="match status" value="1"/>
</dbReference>
<dbReference type="Gene3D" id="1.10.10.10">
    <property type="entry name" value="Winged helix-like DNA-binding domain superfamily/Winged helix DNA-binding domain"/>
    <property type="match status" value="1"/>
</dbReference>
<name>A0A370U1L7_9HELO</name>
<feature type="domain" description="O-methyltransferase C-terminal" evidence="5">
    <location>
        <begin position="299"/>
        <end position="464"/>
    </location>
</feature>
<accession>A0A370U1L7</accession>
<dbReference type="InterPro" id="IPR016461">
    <property type="entry name" value="COMT-like"/>
</dbReference>
<gene>
    <name evidence="6" type="ORF">BP5553_01643</name>
</gene>
<sequence length="507" mass="55980">MATMGKLWDRFSGGLARNGSKRKRESRGVSEMSSPFAKEPELDTGDETGSSNVATANGVNSAEEAKPSTPGMVELAAIITRETEKLDEYIKKSGNPVPSFDVDAPLDFPSLPEDIKKAREEIVRATKELGDLATGPREGVRWMAWDHNNSLSLHAIYHYQIAKSFPVHETATYTQIAEKAGLDEVNVRRFIRHAMTNRIFREVNPDVVAHTAASRVLAEDAVMNDWVGFCTGDIWPAASKVVTALDEYPSASEPTQTGFCVSNNTTNKEPMFVTFGKDPSRAKRMGGAMTSLTGGEGYEVSYLLDSYDWTSLNTSQGTIVDVGGSHGFVCIDLAKRFSDLRFVVQDLPKTVASAPTLEGDLASRISFQAYDFFTPQPVKGADVYLFRWIFHNHSDKYAALILKNLIPALKKGSKILINDHCLQDGYGMEKSLWDEKIIRSMDLVMLTLLNARERNAAEYKALFEGVHSSLRFNGVKRIEGCRMCIVEAVWEGEDYGGVVEATEEGAN</sequence>
<comment type="caution">
    <text evidence="6">The sequence shown here is derived from an EMBL/GenBank/DDBJ whole genome shotgun (WGS) entry which is preliminary data.</text>
</comment>
<feature type="compositionally biased region" description="Polar residues" evidence="4">
    <location>
        <begin position="47"/>
        <end position="60"/>
    </location>
</feature>
<dbReference type="PANTHER" id="PTHR43712">
    <property type="entry name" value="PUTATIVE (AFU_ORTHOLOGUE AFUA_4G14580)-RELATED"/>
    <property type="match status" value="1"/>
</dbReference>
<dbReference type="InterPro" id="IPR001077">
    <property type="entry name" value="COMT_C"/>
</dbReference>
<dbReference type="GeneID" id="43594492"/>
<dbReference type="InterPro" id="IPR036388">
    <property type="entry name" value="WH-like_DNA-bd_sf"/>
</dbReference>
<dbReference type="InterPro" id="IPR036390">
    <property type="entry name" value="WH_DNA-bd_sf"/>
</dbReference>
<dbReference type="SUPFAM" id="SSF46785">
    <property type="entry name" value="Winged helix' DNA-binding domain"/>
    <property type="match status" value="1"/>
</dbReference>
<dbReference type="RefSeq" id="XP_031874320.1">
    <property type="nucleotide sequence ID" value="XM_032010266.1"/>
</dbReference>
<dbReference type="STRING" id="2656787.A0A370U1L7"/>
<keyword evidence="1 6" id="KW-0489">Methyltransferase</keyword>
<dbReference type="PROSITE" id="PS51683">
    <property type="entry name" value="SAM_OMT_II"/>
    <property type="match status" value="1"/>
</dbReference>
<organism evidence="6 7">
    <name type="scientific">Venustampulla echinocandica</name>
    <dbReference type="NCBI Taxonomy" id="2656787"/>
    <lineage>
        <taxon>Eukaryota</taxon>
        <taxon>Fungi</taxon>
        <taxon>Dikarya</taxon>
        <taxon>Ascomycota</taxon>
        <taxon>Pezizomycotina</taxon>
        <taxon>Leotiomycetes</taxon>
        <taxon>Helotiales</taxon>
        <taxon>Pleuroascaceae</taxon>
        <taxon>Venustampulla</taxon>
    </lineage>
</organism>
<dbReference type="SUPFAM" id="SSF53335">
    <property type="entry name" value="S-adenosyl-L-methionine-dependent methyltransferases"/>
    <property type="match status" value="1"/>
</dbReference>
<evidence type="ECO:0000256" key="4">
    <source>
        <dbReference type="SAM" id="MobiDB-lite"/>
    </source>
</evidence>
<feature type="region of interest" description="Disordered" evidence="4">
    <location>
        <begin position="1"/>
        <end position="69"/>
    </location>
</feature>
<evidence type="ECO:0000256" key="2">
    <source>
        <dbReference type="ARBA" id="ARBA00022679"/>
    </source>
</evidence>
<dbReference type="AlphaFoldDB" id="A0A370U1L7"/>
<reference evidence="6 7" key="1">
    <citation type="journal article" date="2018" name="IMA Fungus">
        <title>IMA Genome-F 9: Draft genome sequence of Annulohypoxylon stygium, Aspergillus mulundensis, Berkeleyomyces basicola (syn. Thielaviopsis basicola), Ceratocystis smalleyi, two Cercospora beticola strains, Coleophoma cylindrospora, Fusarium fracticaudum, Phialophora cf. hyalina, and Morchella septimelata.</title>
        <authorList>
            <person name="Wingfield B.D."/>
            <person name="Bills G.F."/>
            <person name="Dong Y."/>
            <person name="Huang W."/>
            <person name="Nel W.J."/>
            <person name="Swalarsk-Parry B.S."/>
            <person name="Vaghefi N."/>
            <person name="Wilken P.M."/>
            <person name="An Z."/>
            <person name="de Beer Z.W."/>
            <person name="De Vos L."/>
            <person name="Chen L."/>
            <person name="Duong T.A."/>
            <person name="Gao Y."/>
            <person name="Hammerbacher A."/>
            <person name="Kikkert J.R."/>
            <person name="Li Y."/>
            <person name="Li H."/>
            <person name="Li K."/>
            <person name="Li Q."/>
            <person name="Liu X."/>
            <person name="Ma X."/>
            <person name="Naidoo K."/>
            <person name="Pethybridge S.J."/>
            <person name="Sun J."/>
            <person name="Steenkamp E.T."/>
            <person name="van der Nest M.A."/>
            <person name="van Wyk S."/>
            <person name="Wingfield M.J."/>
            <person name="Xiong C."/>
            <person name="Yue Q."/>
            <person name="Zhang X."/>
        </authorList>
    </citation>
    <scope>NUCLEOTIDE SEQUENCE [LARGE SCALE GENOMIC DNA]</scope>
    <source>
        <strain evidence="6 7">BP 5553</strain>
    </source>
</reference>
<keyword evidence="3" id="KW-0949">S-adenosyl-L-methionine</keyword>
<evidence type="ECO:0000256" key="1">
    <source>
        <dbReference type="ARBA" id="ARBA00022603"/>
    </source>
</evidence>